<accession>A0AAV3XLU3</accession>
<evidence type="ECO:0000313" key="3">
    <source>
        <dbReference type="Proteomes" id="UP001050975"/>
    </source>
</evidence>
<dbReference type="AlphaFoldDB" id="A0AAV3XLU3"/>
<protein>
    <recommendedName>
        <fullName evidence="1">Transposase IS204/IS1001/IS1096/IS1165 DDE domain-containing protein</fullName>
    </recommendedName>
</protein>
<comment type="caution">
    <text evidence="2">The sequence shown here is derived from an EMBL/GenBank/DDBJ whole genome shotgun (WGS) entry which is preliminary data.</text>
</comment>
<feature type="domain" description="Transposase IS204/IS1001/IS1096/IS1165 DDE" evidence="1">
    <location>
        <begin position="1"/>
        <end position="42"/>
    </location>
</feature>
<keyword evidence="3" id="KW-1185">Reference proteome</keyword>
<name>A0AAV3XLU3_9CYAN</name>
<sequence>MYGNYKEINPKFFPNADIRVDIFHITKIVNSELNAARVAGRQSALTIPAAAETSPDFSPYQRQ</sequence>
<dbReference type="Proteomes" id="UP001050975">
    <property type="component" value="Unassembled WGS sequence"/>
</dbReference>
<dbReference type="InterPro" id="IPR002560">
    <property type="entry name" value="Transposase_DDE"/>
</dbReference>
<organism evidence="2 3">
    <name type="scientific">Microseira wollei NIES-4236</name>
    <dbReference type="NCBI Taxonomy" id="2530354"/>
    <lineage>
        <taxon>Bacteria</taxon>
        <taxon>Bacillati</taxon>
        <taxon>Cyanobacteriota</taxon>
        <taxon>Cyanophyceae</taxon>
        <taxon>Oscillatoriophycideae</taxon>
        <taxon>Aerosakkonematales</taxon>
        <taxon>Aerosakkonemataceae</taxon>
        <taxon>Microseira</taxon>
    </lineage>
</organism>
<evidence type="ECO:0000313" key="2">
    <source>
        <dbReference type="EMBL" id="GET43907.1"/>
    </source>
</evidence>
<evidence type="ECO:0000259" key="1">
    <source>
        <dbReference type="Pfam" id="PF01610"/>
    </source>
</evidence>
<proteinExistence type="predicted"/>
<dbReference type="EMBL" id="BLAY01000267">
    <property type="protein sequence ID" value="GET43907.1"/>
    <property type="molecule type" value="Genomic_DNA"/>
</dbReference>
<dbReference type="Pfam" id="PF01610">
    <property type="entry name" value="DDE_Tnp_ISL3"/>
    <property type="match status" value="1"/>
</dbReference>
<gene>
    <name evidence="2" type="ORF">MiSe_87330</name>
</gene>
<reference evidence="2" key="1">
    <citation type="submission" date="2019-10" db="EMBL/GenBank/DDBJ databases">
        <title>Draft genome sequece of Microseira wollei NIES-4236.</title>
        <authorList>
            <person name="Yamaguchi H."/>
            <person name="Suzuki S."/>
            <person name="Kawachi M."/>
        </authorList>
    </citation>
    <scope>NUCLEOTIDE SEQUENCE</scope>
    <source>
        <strain evidence="2">NIES-4236</strain>
    </source>
</reference>